<reference evidence="2" key="1">
    <citation type="submission" date="2019-08" db="EMBL/GenBank/DDBJ databases">
        <title>The genome of the North American firefly Photinus pyralis.</title>
        <authorList>
            <consortium name="Photinus pyralis genome working group"/>
            <person name="Fallon T.R."/>
            <person name="Sander Lower S.E."/>
            <person name="Weng J.-K."/>
        </authorList>
    </citation>
    <scope>NUCLEOTIDE SEQUENCE</scope>
    <source>
        <strain evidence="2">TRF0915ILg1</strain>
        <tissue evidence="2">Whole body</tissue>
    </source>
</reference>
<evidence type="ECO:0000256" key="1">
    <source>
        <dbReference type="SAM" id="MobiDB-lite"/>
    </source>
</evidence>
<sequence length="409" mass="45626">MKEDRLMQGDTGSENIKAIQIFHEELLPQECTDLHEATEIESTPQFSSQMKANGVSSDDPGQWPKNITRVSRVLVERGPVQHNINMKTWVDLNKKLKSKTTVDSQELKLLEAEKSIGPSKKLFDHGNGNFLKAIEINSTFDAVMREEKSQMLSEKIPHYLGDQIQNELIYLLSAKVKNRIWEIVRRSKYYSIILSSTNCTPDSSTRKKVKPRFFDCEHVEEPIADPKQNFKINFFLKITDQSLMYLNERFELLLNFNNNFGFLNKFFNLPEDLLENWKDLHLKLTDKTEKDESDIDGLELFNELQNLKLFSLTLFFYQALTAAKGAAAQGAATALAARGPAAIKPGEEIVAAAAGPTIVADGVAITARLDTTLVAKGAARGAAMAAGPAIAVRARRGAPYPAARPREAA</sequence>
<keyword evidence="3" id="KW-1185">Reference proteome</keyword>
<name>A0A8K0G179_IGNLU</name>
<dbReference type="OrthoDB" id="6776843at2759"/>
<gene>
    <name evidence="2" type="ORF">ILUMI_18111</name>
</gene>
<dbReference type="Proteomes" id="UP000801492">
    <property type="component" value="Unassembled WGS sequence"/>
</dbReference>
<protein>
    <submittedName>
        <fullName evidence="2">Uncharacterized protein</fullName>
    </submittedName>
</protein>
<organism evidence="2 3">
    <name type="scientific">Ignelater luminosus</name>
    <name type="common">Cucubano</name>
    <name type="synonym">Pyrophorus luminosus</name>
    <dbReference type="NCBI Taxonomy" id="2038154"/>
    <lineage>
        <taxon>Eukaryota</taxon>
        <taxon>Metazoa</taxon>
        <taxon>Ecdysozoa</taxon>
        <taxon>Arthropoda</taxon>
        <taxon>Hexapoda</taxon>
        <taxon>Insecta</taxon>
        <taxon>Pterygota</taxon>
        <taxon>Neoptera</taxon>
        <taxon>Endopterygota</taxon>
        <taxon>Coleoptera</taxon>
        <taxon>Polyphaga</taxon>
        <taxon>Elateriformia</taxon>
        <taxon>Elateroidea</taxon>
        <taxon>Elateridae</taxon>
        <taxon>Agrypninae</taxon>
        <taxon>Pyrophorini</taxon>
        <taxon>Ignelater</taxon>
    </lineage>
</organism>
<dbReference type="EMBL" id="VTPC01080182">
    <property type="protein sequence ID" value="KAF2888060.1"/>
    <property type="molecule type" value="Genomic_DNA"/>
</dbReference>
<feature type="compositionally biased region" description="Polar residues" evidence="1">
    <location>
        <begin position="43"/>
        <end position="56"/>
    </location>
</feature>
<proteinExistence type="predicted"/>
<dbReference type="AlphaFoldDB" id="A0A8K0G179"/>
<feature type="region of interest" description="Disordered" evidence="1">
    <location>
        <begin position="43"/>
        <end position="63"/>
    </location>
</feature>
<accession>A0A8K0G179</accession>
<comment type="caution">
    <text evidence="2">The sequence shown here is derived from an EMBL/GenBank/DDBJ whole genome shotgun (WGS) entry which is preliminary data.</text>
</comment>
<evidence type="ECO:0000313" key="2">
    <source>
        <dbReference type="EMBL" id="KAF2888060.1"/>
    </source>
</evidence>
<evidence type="ECO:0000313" key="3">
    <source>
        <dbReference type="Proteomes" id="UP000801492"/>
    </source>
</evidence>